<evidence type="ECO:0000313" key="4">
    <source>
        <dbReference type="EMBL" id="KAK3586604.1"/>
    </source>
</evidence>
<dbReference type="CDD" id="cd00037">
    <property type="entry name" value="CLECT"/>
    <property type="match status" value="2"/>
</dbReference>
<reference evidence="4" key="3">
    <citation type="submission" date="2023-05" db="EMBL/GenBank/DDBJ databases">
        <authorList>
            <person name="Smith C.H."/>
        </authorList>
    </citation>
    <scope>NUCLEOTIDE SEQUENCE</scope>
    <source>
        <strain evidence="4">CHS0354</strain>
        <tissue evidence="4">Mantle</tissue>
    </source>
</reference>
<accession>A0AAE0VQM0</accession>
<evidence type="ECO:0000256" key="1">
    <source>
        <dbReference type="ARBA" id="ARBA00023157"/>
    </source>
</evidence>
<dbReference type="SMART" id="SM00034">
    <property type="entry name" value="CLECT"/>
    <property type="match status" value="2"/>
</dbReference>
<dbReference type="InterPro" id="IPR016187">
    <property type="entry name" value="CTDL_fold"/>
</dbReference>
<comment type="caution">
    <text evidence="4">The sequence shown here is derived from an EMBL/GenBank/DDBJ whole genome shotgun (WGS) entry which is preliminary data.</text>
</comment>
<dbReference type="PROSITE" id="PS00615">
    <property type="entry name" value="C_TYPE_LECTIN_1"/>
    <property type="match status" value="2"/>
</dbReference>
<dbReference type="InterPro" id="IPR001304">
    <property type="entry name" value="C-type_lectin-like"/>
</dbReference>
<reference evidence="4" key="2">
    <citation type="journal article" date="2021" name="Genome Biol. Evol.">
        <title>Developing a high-quality reference genome for a parasitic bivalve with doubly uniparental inheritance (Bivalvia: Unionida).</title>
        <authorList>
            <person name="Smith C.H."/>
        </authorList>
    </citation>
    <scope>NUCLEOTIDE SEQUENCE</scope>
    <source>
        <strain evidence="4">CHS0354</strain>
        <tissue evidence="4">Mantle</tissue>
    </source>
</reference>
<dbReference type="SUPFAM" id="SSF56436">
    <property type="entry name" value="C-type lectin-like"/>
    <property type="match status" value="2"/>
</dbReference>
<gene>
    <name evidence="4" type="ORF">CHS0354_029482</name>
</gene>
<protein>
    <recommendedName>
        <fullName evidence="3">C-type lectin domain-containing protein</fullName>
    </recommendedName>
</protein>
<dbReference type="Pfam" id="PF00059">
    <property type="entry name" value="Lectin_C"/>
    <property type="match status" value="2"/>
</dbReference>
<dbReference type="Gene3D" id="3.10.100.10">
    <property type="entry name" value="Mannose-Binding Protein A, subunit A"/>
    <property type="match status" value="2"/>
</dbReference>
<evidence type="ECO:0000256" key="2">
    <source>
        <dbReference type="SAM" id="MobiDB-lite"/>
    </source>
</evidence>
<evidence type="ECO:0000313" key="5">
    <source>
        <dbReference type="Proteomes" id="UP001195483"/>
    </source>
</evidence>
<keyword evidence="5" id="KW-1185">Reference proteome</keyword>
<sequence>MCLEAQQNHENAHLAQNRTEVIVGRRNGPYGDCPSCCYTDFCNNNCTQNNSVDMSGTGATERTTSFDIKNTPIMSLASTKPSSTTTHFASTKSTHPVTNVYQKPTSTHIPGTSHVVQDCSQYGSGYHQTRNLCIKFHFDLMNFNHSATTCIAEGAKLVTIDTEIKMSEIWTELQKSSGYVPDLWIGGRDVSQTDTFYWLTGNKVYPYSNWGKIPQQPEDPKYHDQDCIILHKSDNYTWYDEPCYRHYGFICEHPNVSIHSRTQKTTSCGSDERFIQLEHNPGCVLYVPTPMDWNSASTYCRGLDSHLVHIESEQKQQDIYRFMQTHKETSERWTGLVSTTPKPRNTNDWQWNSGLPYTYMNWGTMRPQGLGNCVLMMKDGSWYDRDCSTPHRFICEKY</sequence>
<dbReference type="Proteomes" id="UP001195483">
    <property type="component" value="Unassembled WGS sequence"/>
</dbReference>
<organism evidence="4 5">
    <name type="scientific">Potamilus streckersoni</name>
    <dbReference type="NCBI Taxonomy" id="2493646"/>
    <lineage>
        <taxon>Eukaryota</taxon>
        <taxon>Metazoa</taxon>
        <taxon>Spiralia</taxon>
        <taxon>Lophotrochozoa</taxon>
        <taxon>Mollusca</taxon>
        <taxon>Bivalvia</taxon>
        <taxon>Autobranchia</taxon>
        <taxon>Heteroconchia</taxon>
        <taxon>Palaeoheterodonta</taxon>
        <taxon>Unionida</taxon>
        <taxon>Unionoidea</taxon>
        <taxon>Unionidae</taxon>
        <taxon>Ambleminae</taxon>
        <taxon>Lampsilini</taxon>
        <taxon>Potamilus</taxon>
    </lineage>
</organism>
<feature type="domain" description="C-type lectin" evidence="3">
    <location>
        <begin position="279"/>
        <end position="396"/>
    </location>
</feature>
<reference evidence="4" key="1">
    <citation type="journal article" date="2021" name="Genome Biol. Evol.">
        <title>A High-Quality Reference Genome for a Parasitic Bivalve with Doubly Uniparental Inheritance (Bivalvia: Unionida).</title>
        <authorList>
            <person name="Smith C.H."/>
        </authorList>
    </citation>
    <scope>NUCLEOTIDE SEQUENCE</scope>
    <source>
        <strain evidence="4">CHS0354</strain>
    </source>
</reference>
<dbReference type="PANTHER" id="PTHR22803">
    <property type="entry name" value="MANNOSE, PHOSPHOLIPASE, LECTIN RECEPTOR RELATED"/>
    <property type="match status" value="1"/>
</dbReference>
<dbReference type="InterPro" id="IPR050111">
    <property type="entry name" value="C-type_lectin/snaclec_domain"/>
</dbReference>
<evidence type="ECO:0000259" key="3">
    <source>
        <dbReference type="PROSITE" id="PS50041"/>
    </source>
</evidence>
<dbReference type="AlphaFoldDB" id="A0AAE0VQM0"/>
<proteinExistence type="predicted"/>
<feature type="region of interest" description="Disordered" evidence="2">
    <location>
        <begin position="79"/>
        <end position="99"/>
    </location>
</feature>
<keyword evidence="1" id="KW-1015">Disulfide bond</keyword>
<dbReference type="EMBL" id="JAEAOA010001764">
    <property type="protein sequence ID" value="KAK3586604.1"/>
    <property type="molecule type" value="Genomic_DNA"/>
</dbReference>
<dbReference type="InterPro" id="IPR016186">
    <property type="entry name" value="C-type_lectin-like/link_sf"/>
</dbReference>
<dbReference type="InterPro" id="IPR018378">
    <property type="entry name" value="C-type_lectin_CS"/>
</dbReference>
<name>A0AAE0VQM0_9BIVA</name>
<feature type="domain" description="C-type lectin" evidence="3">
    <location>
        <begin position="129"/>
        <end position="252"/>
    </location>
</feature>
<dbReference type="PROSITE" id="PS50041">
    <property type="entry name" value="C_TYPE_LECTIN_2"/>
    <property type="match status" value="2"/>
</dbReference>